<dbReference type="RefSeq" id="WP_344807533.1">
    <property type="nucleotide sequence ID" value="NZ_BAABAB010000029.1"/>
</dbReference>
<keyword evidence="1" id="KW-0812">Transmembrane</keyword>
<comment type="caution">
    <text evidence="2">The sequence shown here is derived from an EMBL/GenBank/DDBJ whole genome shotgun (WGS) entry which is preliminary data.</text>
</comment>
<dbReference type="EMBL" id="BAABAB010000029">
    <property type="protein sequence ID" value="GAA3631992.1"/>
    <property type="molecule type" value="Genomic_DNA"/>
</dbReference>
<reference evidence="3" key="1">
    <citation type="journal article" date="2019" name="Int. J. Syst. Evol. Microbiol.">
        <title>The Global Catalogue of Microorganisms (GCM) 10K type strain sequencing project: providing services to taxonomists for standard genome sequencing and annotation.</title>
        <authorList>
            <consortium name="The Broad Institute Genomics Platform"/>
            <consortium name="The Broad Institute Genome Sequencing Center for Infectious Disease"/>
            <person name="Wu L."/>
            <person name="Ma J."/>
        </authorList>
    </citation>
    <scope>NUCLEOTIDE SEQUENCE [LARGE SCALE GENOMIC DNA]</scope>
    <source>
        <strain evidence="3">JCM 16929</strain>
    </source>
</reference>
<sequence length="182" mass="19395">MSATTRPVETVTSSAPESRAITPFAAKALAVLRIAYGFIFLWAFFDKVFGLGFSTKPEAAWIHGGSPTYGFLAKGSSGPFAGFYHSIAGQSWTNVLFMLGLLAIGTALVLGIGLRIAAVAGAIMYVMMWSVALLPTTNPIIDDHILGAITLVVLAATSAGLTWGLSKQWRSVSFVANNHWLW</sequence>
<evidence type="ECO:0000313" key="3">
    <source>
        <dbReference type="Proteomes" id="UP001501490"/>
    </source>
</evidence>
<evidence type="ECO:0000256" key="1">
    <source>
        <dbReference type="SAM" id="Phobius"/>
    </source>
</evidence>
<dbReference type="Proteomes" id="UP001501490">
    <property type="component" value="Unassembled WGS sequence"/>
</dbReference>
<feature type="transmembrane region" description="Helical" evidence="1">
    <location>
        <begin position="145"/>
        <end position="165"/>
    </location>
</feature>
<keyword evidence="3" id="KW-1185">Reference proteome</keyword>
<gene>
    <name evidence="2" type="ORF">GCM10022236_38140</name>
</gene>
<organism evidence="2 3">
    <name type="scientific">Microlunatus ginsengisoli</name>
    <dbReference type="NCBI Taxonomy" id="363863"/>
    <lineage>
        <taxon>Bacteria</taxon>
        <taxon>Bacillati</taxon>
        <taxon>Actinomycetota</taxon>
        <taxon>Actinomycetes</taxon>
        <taxon>Propionibacteriales</taxon>
        <taxon>Propionibacteriaceae</taxon>
        <taxon>Microlunatus</taxon>
    </lineage>
</organism>
<evidence type="ECO:0000313" key="2">
    <source>
        <dbReference type="EMBL" id="GAA3631992.1"/>
    </source>
</evidence>
<name>A0ABP7AGC0_9ACTN</name>
<feature type="transmembrane region" description="Helical" evidence="1">
    <location>
        <begin position="24"/>
        <end position="45"/>
    </location>
</feature>
<protein>
    <submittedName>
        <fullName evidence="2">DoxX family membrane protein</fullName>
    </submittedName>
</protein>
<feature type="transmembrane region" description="Helical" evidence="1">
    <location>
        <begin position="95"/>
        <end position="125"/>
    </location>
</feature>
<proteinExistence type="predicted"/>
<keyword evidence="1" id="KW-1133">Transmembrane helix</keyword>
<accession>A0ABP7AGC0</accession>
<keyword evidence="1" id="KW-0472">Membrane</keyword>